<feature type="transmembrane region" description="Helical" evidence="6">
    <location>
        <begin position="49"/>
        <end position="72"/>
    </location>
</feature>
<dbReference type="InterPro" id="IPR015414">
    <property type="entry name" value="TMEM64"/>
</dbReference>
<feature type="transmembrane region" description="Helical" evidence="6">
    <location>
        <begin position="84"/>
        <end position="105"/>
    </location>
</feature>
<sequence>MTNIKKLLYLNRNSAIISLVAILLPILGSVLSLYVIANYPEVINWIKNYPTLFFIGTAFTMAVLLTPTTFIASLSGFLFGLSSIFYVVPAYVMASLFGYFIGQYLDNGKLLKSLVEVDNKEVLKNTVNSNPFWFVIFCRISPILPFGLMNIALAAFGVKIKEFITAGTIGMLPRTLLFIWVGSTAQSLLQAFETEGEGLGFKFYLTSMLIVVSSMGLIFLFKEKMKELTKGYGVLYRKIK</sequence>
<feature type="transmembrane region" description="Helical" evidence="6">
    <location>
        <begin position="132"/>
        <end position="156"/>
    </location>
</feature>
<dbReference type="PANTHER" id="PTHR12677">
    <property type="entry name" value="GOLGI APPARATUS MEMBRANE PROTEIN TVP38-RELATED"/>
    <property type="match status" value="1"/>
</dbReference>
<keyword evidence="5 6" id="KW-0472">Membrane</keyword>
<comment type="subcellular location">
    <subcellularLocation>
        <location evidence="1 6">Cell membrane</location>
        <topology evidence="1 6">Multi-pass membrane protein</topology>
    </subcellularLocation>
</comment>
<evidence type="ECO:0000259" key="7">
    <source>
        <dbReference type="Pfam" id="PF09335"/>
    </source>
</evidence>
<evidence type="ECO:0000256" key="2">
    <source>
        <dbReference type="ARBA" id="ARBA00022475"/>
    </source>
</evidence>
<dbReference type="AlphaFoldDB" id="A0A6S6SPN3"/>
<evidence type="ECO:0000256" key="6">
    <source>
        <dbReference type="RuleBase" id="RU366058"/>
    </source>
</evidence>
<proteinExistence type="inferred from homology"/>
<feature type="transmembrane region" description="Helical" evidence="6">
    <location>
        <begin position="15"/>
        <end position="37"/>
    </location>
</feature>
<comment type="similarity">
    <text evidence="6">Belongs to the TVP38/TMEM64 family.</text>
</comment>
<feature type="transmembrane region" description="Helical" evidence="6">
    <location>
        <begin position="163"/>
        <end position="181"/>
    </location>
</feature>
<evidence type="ECO:0000256" key="5">
    <source>
        <dbReference type="ARBA" id="ARBA00023136"/>
    </source>
</evidence>
<organism evidence="8">
    <name type="scientific">uncultured Sulfurovum sp</name>
    <dbReference type="NCBI Taxonomy" id="269237"/>
    <lineage>
        <taxon>Bacteria</taxon>
        <taxon>Pseudomonadati</taxon>
        <taxon>Campylobacterota</taxon>
        <taxon>Epsilonproteobacteria</taxon>
        <taxon>Campylobacterales</taxon>
        <taxon>Sulfurovaceae</taxon>
        <taxon>Sulfurovum</taxon>
        <taxon>environmental samples</taxon>
    </lineage>
</organism>
<keyword evidence="2 6" id="KW-1003">Cell membrane</keyword>
<feature type="domain" description="VTT" evidence="7">
    <location>
        <begin position="67"/>
        <end position="183"/>
    </location>
</feature>
<evidence type="ECO:0000313" key="8">
    <source>
        <dbReference type="EMBL" id="CAA6809220.1"/>
    </source>
</evidence>
<evidence type="ECO:0000256" key="3">
    <source>
        <dbReference type="ARBA" id="ARBA00022692"/>
    </source>
</evidence>
<keyword evidence="3 6" id="KW-0812">Transmembrane</keyword>
<gene>
    <name evidence="8" type="ORF">HELGO_WM16008</name>
</gene>
<evidence type="ECO:0000256" key="4">
    <source>
        <dbReference type="ARBA" id="ARBA00022989"/>
    </source>
</evidence>
<name>A0A6S6SPN3_9BACT</name>
<dbReference type="GO" id="GO:0005886">
    <property type="term" value="C:plasma membrane"/>
    <property type="evidence" value="ECO:0007669"/>
    <property type="project" value="UniProtKB-SubCell"/>
</dbReference>
<accession>A0A6S6SPN3</accession>
<dbReference type="EMBL" id="CACVAX010000022">
    <property type="protein sequence ID" value="CAA6809220.1"/>
    <property type="molecule type" value="Genomic_DNA"/>
</dbReference>
<keyword evidence="4 6" id="KW-1133">Transmembrane helix</keyword>
<dbReference type="InterPro" id="IPR032816">
    <property type="entry name" value="VTT_dom"/>
</dbReference>
<evidence type="ECO:0000256" key="1">
    <source>
        <dbReference type="ARBA" id="ARBA00004651"/>
    </source>
</evidence>
<dbReference type="Pfam" id="PF09335">
    <property type="entry name" value="VTT_dom"/>
    <property type="match status" value="1"/>
</dbReference>
<protein>
    <recommendedName>
        <fullName evidence="6">TVP38/TMEM64 family membrane protein</fullName>
    </recommendedName>
</protein>
<dbReference type="PANTHER" id="PTHR12677:SF59">
    <property type="entry name" value="GOLGI APPARATUS MEMBRANE PROTEIN TVP38-RELATED"/>
    <property type="match status" value="1"/>
</dbReference>
<feature type="transmembrane region" description="Helical" evidence="6">
    <location>
        <begin position="201"/>
        <end position="221"/>
    </location>
</feature>
<reference evidence="8" key="1">
    <citation type="submission" date="2020-01" db="EMBL/GenBank/DDBJ databases">
        <authorList>
            <person name="Meier V. D."/>
            <person name="Meier V D."/>
        </authorList>
    </citation>
    <scope>NUCLEOTIDE SEQUENCE</scope>
    <source>
        <strain evidence="8">HLG_WM_MAG_04</strain>
    </source>
</reference>